<dbReference type="AlphaFoldDB" id="A0A1F6N1R9"/>
<proteinExistence type="predicted"/>
<dbReference type="Gene3D" id="2.30.42.10">
    <property type="match status" value="1"/>
</dbReference>
<keyword evidence="1" id="KW-0472">Membrane</keyword>
<accession>A0A1F6N1R9</accession>
<evidence type="ECO:0000313" key="3">
    <source>
        <dbReference type="EMBL" id="OGH77824.1"/>
    </source>
</evidence>
<evidence type="ECO:0000259" key="2">
    <source>
        <dbReference type="PROSITE" id="PS50106"/>
    </source>
</evidence>
<name>A0A1F6N1R9_9BACT</name>
<keyword evidence="1" id="KW-0812">Transmembrane</keyword>
<evidence type="ECO:0000313" key="4">
    <source>
        <dbReference type="Proteomes" id="UP000177040"/>
    </source>
</evidence>
<organism evidence="3 4">
    <name type="scientific">Candidatus Magasanikbacteria bacterium RIFCSPLOWO2_01_FULL_40_15</name>
    <dbReference type="NCBI Taxonomy" id="1798686"/>
    <lineage>
        <taxon>Bacteria</taxon>
        <taxon>Candidatus Magasanikiibacteriota</taxon>
    </lineage>
</organism>
<comment type="caution">
    <text evidence="3">The sequence shown here is derived from an EMBL/GenBank/DDBJ whole genome shotgun (WGS) entry which is preliminary data.</text>
</comment>
<reference evidence="3 4" key="1">
    <citation type="journal article" date="2016" name="Nat. Commun.">
        <title>Thousands of microbial genomes shed light on interconnected biogeochemical processes in an aquifer system.</title>
        <authorList>
            <person name="Anantharaman K."/>
            <person name="Brown C.T."/>
            <person name="Hug L.A."/>
            <person name="Sharon I."/>
            <person name="Castelle C.J."/>
            <person name="Probst A.J."/>
            <person name="Thomas B.C."/>
            <person name="Singh A."/>
            <person name="Wilkins M.J."/>
            <person name="Karaoz U."/>
            <person name="Brodie E.L."/>
            <person name="Williams K.H."/>
            <person name="Hubbard S.S."/>
            <person name="Banfield J.F."/>
        </authorList>
    </citation>
    <scope>NUCLEOTIDE SEQUENCE [LARGE SCALE GENOMIC DNA]</scope>
</reference>
<dbReference type="Proteomes" id="UP000177040">
    <property type="component" value="Unassembled WGS sequence"/>
</dbReference>
<protein>
    <recommendedName>
        <fullName evidence="2">PDZ domain-containing protein</fullName>
    </recommendedName>
</protein>
<sequence length="353" mass="39166">MSAFAPHLPPPSCLVETHTRWIRTKLFIITVIVALLTGMVGALLIVDAWYPVGLSNSTILISNRITPTPTLDTTIVRDWRSRVIELFDETKIQQEKYYTDAARVTRVVVVNNGGWSIGPLVNLSSKAHLIGVDYQGHRLPVEKIITDEARNLLFVKFSGADFRGNNVFASRSVLQSGRELWGLSNDWQRFTVGQKINNPSAELSASLDTAIFSINDSGATNRILITDQGELVGFTANSQAIIPAWMVEYILPRLLSSDAMLSLPFEWRGSFVESVKMETENKVASGFLVNEVVHRTGLGAKIEHPIKKGDVILKIQNQTVTRDNLAELILSAPNEFGVTVMRGEKLLDLNIKK</sequence>
<keyword evidence="1" id="KW-1133">Transmembrane helix</keyword>
<gene>
    <name evidence="3" type="ORF">A2983_00310</name>
</gene>
<evidence type="ECO:0000256" key="1">
    <source>
        <dbReference type="SAM" id="Phobius"/>
    </source>
</evidence>
<feature type="transmembrane region" description="Helical" evidence="1">
    <location>
        <begin position="26"/>
        <end position="50"/>
    </location>
</feature>
<dbReference type="PROSITE" id="PS50106">
    <property type="entry name" value="PDZ"/>
    <property type="match status" value="1"/>
</dbReference>
<dbReference type="InterPro" id="IPR036034">
    <property type="entry name" value="PDZ_sf"/>
</dbReference>
<dbReference type="InterPro" id="IPR001478">
    <property type="entry name" value="PDZ"/>
</dbReference>
<dbReference type="EMBL" id="MFQH01000022">
    <property type="protein sequence ID" value="OGH77824.1"/>
    <property type="molecule type" value="Genomic_DNA"/>
</dbReference>
<feature type="domain" description="PDZ" evidence="2">
    <location>
        <begin position="260"/>
        <end position="344"/>
    </location>
</feature>